<dbReference type="InterPro" id="IPR036909">
    <property type="entry name" value="Cyt_c-like_dom_sf"/>
</dbReference>
<dbReference type="RefSeq" id="WP_145091522.1">
    <property type="nucleotide sequence ID" value="NZ_CP036348.1"/>
</dbReference>
<dbReference type="SUPFAM" id="SSF50952">
    <property type="entry name" value="Soluble quinoprotein glucose dehydrogenase"/>
    <property type="match status" value="1"/>
</dbReference>
<dbReference type="Pfam" id="PF23500">
    <property type="entry name" value="DUF7133"/>
    <property type="match status" value="1"/>
</dbReference>
<evidence type="ECO:0000313" key="9">
    <source>
        <dbReference type="Proteomes" id="UP000315082"/>
    </source>
</evidence>
<dbReference type="PANTHER" id="PTHR33546">
    <property type="entry name" value="LARGE, MULTIFUNCTIONAL SECRETED PROTEIN-RELATED"/>
    <property type="match status" value="1"/>
</dbReference>
<dbReference type="Pfam" id="PF00034">
    <property type="entry name" value="Cytochrom_C"/>
    <property type="match status" value="1"/>
</dbReference>
<keyword evidence="1 4" id="KW-0349">Heme</keyword>
<sequence precursor="true">MHHPLTFKARLFLCAISLLVAHPAIAQDDDLFDDFPKPGLIGTYRDADGHTAVRVDSGLAFDWADAAPDPRIDANKFSVVWQGQLLVRTAGTYRFASDSIGKVKFEVDGEVLLDCESPQRDWIAGEAFPLRAGMHDLTIRFQKSADAAAMRLFWSSDSFSWEPINPANTLHEIEDEPEDGFARGNALAEAFRCAACHEIGGASQPLDAPALDRLTGNLHPSWVVDRLMQSTSDADASTKMPHFAMTEKQGQAVAAYLFALSKDQPPKKLAAVKQPKPRRGQKLKKPVERGHDLFVGMGCLACHEKGGLGTQDLLGGGSLEKVAAKRPQDYFARWLLNPAAINTHHRMPRFELSALEASDLATYLQQDAAKSDVAAQPKWLGDPALIEMGRQLVKQNRCASCHEIEESLRPAPSLAKIALTSDSDWSQACVGSTGADRPHYALGDEDQQAIKAAVDAVLPDAEIQFSGADVLRRSNCLACHPRNLATGNAKLAFAIAAENSDAFEHAAVLTPPSLNSIGDKLKDASLQQAVRGEAPKRRPWLQVRMPKFRFNADEADRLADWFIAQDRIPAHGQAEQPAQLSESALLAVGPRLVTSNGFGCVSCHSIGDVSPAKAPVNSRGPNLAGLGKDVRKEWFDRWVADPLRVVPRVEMPAIKVPVDGVLHDNLDQQIGAVWQVLNLEGFRPPRPDALRVVRHNGNDLNGDAHVLTDVLRVDETQYIKPFLIGLPNRHNILFDLAEARLTGWWMGDTASQYTEGKAWHWEAGGVNLIDAPTSDADFALVSKSSGEVLMPVRERQFITEPDAWRQTADGLQFEYRLKFQASDDVEIVVPVEELYSVVTGENGASGWSRRVVSGPLPADWMLRLRAAGDAFQLAGDGNLRAKEKNKLYVAAGNEATAFDPTGKLLLQSGQPVQLNYLAELPVDRLPTFDTPADDLQSIALDVMPGFKSVQLPLSHEIMPVAMAWRDPQTMFIADLKGRVFRGEDTDGDQIPDRVTQVSDELAAPFGVSAGKDYVDVITKYALLRLFDDGRVENLVSGWGHTADYHDWATGLPQDADGSYYVALACQQDTRTQPAAYLRGTVLRLNPRRPSAANPQHFDIEVLSGGHRFPIGIARNRGGDLFVTDNQGNYNPFNELNHVMKGHRYGFINRLERKDGFNPPLTAPAIDIPHPWTRSVNGICFLESPKELGSDAFGPFEGHLVGCEYDTRRLVRMSLEKVGDTIQGAAYPFSYDQPPTGPAMLGPISAAVSPDGALVIGNIRDSGWGAGQNTGSVVRMELVESELPAGIREVRATPAGFIVEFTGEVAANAAADSDNYAVQSYTREATPAYGGDDKNNRSETVASVAYDPDKRTAVIELANPLRPDYVYEFNLKSMAKSDSAAFFPDRAFYTLRTVPEK</sequence>
<accession>A0A518JPD6</accession>
<feature type="domain" description="Cytochrome c" evidence="6">
    <location>
        <begin position="584"/>
        <end position="678"/>
    </location>
</feature>
<organism evidence="8 9">
    <name type="scientific">Rosistilla carotiformis</name>
    <dbReference type="NCBI Taxonomy" id="2528017"/>
    <lineage>
        <taxon>Bacteria</taxon>
        <taxon>Pseudomonadati</taxon>
        <taxon>Planctomycetota</taxon>
        <taxon>Planctomycetia</taxon>
        <taxon>Pirellulales</taxon>
        <taxon>Pirellulaceae</taxon>
        <taxon>Rosistilla</taxon>
    </lineage>
</organism>
<evidence type="ECO:0000256" key="3">
    <source>
        <dbReference type="ARBA" id="ARBA00023004"/>
    </source>
</evidence>
<feature type="domain" description="Cytochrome c" evidence="6">
    <location>
        <begin position="179"/>
        <end position="261"/>
    </location>
</feature>
<dbReference type="Proteomes" id="UP000315082">
    <property type="component" value="Chromosome"/>
</dbReference>
<feature type="domain" description="Cytochrome c" evidence="6">
    <location>
        <begin position="285"/>
        <end position="368"/>
    </location>
</feature>
<gene>
    <name evidence="8" type="ORF">Poly24_10990</name>
</gene>
<evidence type="ECO:0000256" key="1">
    <source>
        <dbReference type="ARBA" id="ARBA00022617"/>
    </source>
</evidence>
<feature type="chain" id="PRO_5021955258" evidence="5">
    <location>
        <begin position="27"/>
        <end position="1396"/>
    </location>
</feature>
<dbReference type="GO" id="GO:0009055">
    <property type="term" value="F:electron transfer activity"/>
    <property type="evidence" value="ECO:0007669"/>
    <property type="project" value="InterPro"/>
</dbReference>
<keyword evidence="5" id="KW-0732">Signal</keyword>
<keyword evidence="2 4" id="KW-0479">Metal-binding</keyword>
<keyword evidence="9" id="KW-1185">Reference proteome</keyword>
<dbReference type="KEGG" id="rcf:Poly24_10990"/>
<dbReference type="InterPro" id="IPR009056">
    <property type="entry name" value="Cyt_c-like_dom"/>
</dbReference>
<dbReference type="InterPro" id="IPR011042">
    <property type="entry name" value="6-blade_b-propeller_TolB-like"/>
</dbReference>
<protein>
    <submittedName>
        <fullName evidence="8">Cytochrome c</fullName>
    </submittedName>
</protein>
<dbReference type="Gene3D" id="3.90.182.10">
    <property type="entry name" value="Toxin - Anthrax Protective Antigen,domain 1"/>
    <property type="match status" value="1"/>
</dbReference>
<proteinExistence type="predicted"/>
<dbReference type="PANTHER" id="PTHR33546:SF1">
    <property type="entry name" value="LARGE, MULTIFUNCTIONAL SECRETED PROTEIN"/>
    <property type="match status" value="1"/>
</dbReference>
<dbReference type="Gene3D" id="1.10.760.10">
    <property type="entry name" value="Cytochrome c-like domain"/>
    <property type="match status" value="5"/>
</dbReference>
<dbReference type="EMBL" id="CP036348">
    <property type="protein sequence ID" value="QDV67404.1"/>
    <property type="molecule type" value="Genomic_DNA"/>
</dbReference>
<dbReference type="Pfam" id="PF07691">
    <property type="entry name" value="PA14"/>
    <property type="match status" value="1"/>
</dbReference>
<evidence type="ECO:0000313" key="8">
    <source>
        <dbReference type="EMBL" id="QDV67404.1"/>
    </source>
</evidence>
<dbReference type="SUPFAM" id="SSF56988">
    <property type="entry name" value="Anthrax protective antigen"/>
    <property type="match status" value="1"/>
</dbReference>
<dbReference type="GO" id="GO:0046872">
    <property type="term" value="F:metal ion binding"/>
    <property type="evidence" value="ECO:0007669"/>
    <property type="project" value="UniProtKB-KW"/>
</dbReference>
<dbReference type="SUPFAM" id="SSF46626">
    <property type="entry name" value="Cytochrome c"/>
    <property type="match status" value="4"/>
</dbReference>
<dbReference type="SMART" id="SM00758">
    <property type="entry name" value="PA14"/>
    <property type="match status" value="1"/>
</dbReference>
<dbReference type="InterPro" id="IPR055557">
    <property type="entry name" value="DUF7133"/>
</dbReference>
<name>A0A518JPD6_9BACT</name>
<dbReference type="PROSITE" id="PS51007">
    <property type="entry name" value="CYTC"/>
    <property type="match status" value="4"/>
</dbReference>
<evidence type="ECO:0000256" key="4">
    <source>
        <dbReference type="PROSITE-ProRule" id="PRU00433"/>
    </source>
</evidence>
<keyword evidence="3 4" id="KW-0408">Iron</keyword>
<evidence type="ECO:0000256" key="2">
    <source>
        <dbReference type="ARBA" id="ARBA00022723"/>
    </source>
</evidence>
<feature type="domain" description="Cytochrome c" evidence="6">
    <location>
        <begin position="384"/>
        <end position="566"/>
    </location>
</feature>
<dbReference type="Gene3D" id="2.120.10.30">
    <property type="entry name" value="TolB, C-terminal domain"/>
    <property type="match status" value="1"/>
</dbReference>
<evidence type="ECO:0000259" key="7">
    <source>
        <dbReference type="PROSITE" id="PS51820"/>
    </source>
</evidence>
<feature type="domain" description="PA14" evidence="7">
    <location>
        <begin position="35"/>
        <end position="168"/>
    </location>
</feature>
<dbReference type="InterPro" id="IPR011041">
    <property type="entry name" value="Quinoprot_gluc/sorb_DH_b-prop"/>
</dbReference>
<evidence type="ECO:0000259" key="6">
    <source>
        <dbReference type="PROSITE" id="PS51007"/>
    </source>
</evidence>
<evidence type="ECO:0000256" key="5">
    <source>
        <dbReference type="SAM" id="SignalP"/>
    </source>
</evidence>
<dbReference type="InterPro" id="IPR037524">
    <property type="entry name" value="PA14/GLEYA"/>
</dbReference>
<dbReference type="PROSITE" id="PS51820">
    <property type="entry name" value="PA14"/>
    <property type="match status" value="1"/>
</dbReference>
<dbReference type="GO" id="GO:0020037">
    <property type="term" value="F:heme binding"/>
    <property type="evidence" value="ECO:0007669"/>
    <property type="project" value="InterPro"/>
</dbReference>
<dbReference type="InterPro" id="IPR011658">
    <property type="entry name" value="PA14_dom"/>
</dbReference>
<reference evidence="8 9" key="1">
    <citation type="submission" date="2019-02" db="EMBL/GenBank/DDBJ databases">
        <title>Deep-cultivation of Planctomycetes and their phenomic and genomic characterization uncovers novel biology.</title>
        <authorList>
            <person name="Wiegand S."/>
            <person name="Jogler M."/>
            <person name="Boedeker C."/>
            <person name="Pinto D."/>
            <person name="Vollmers J."/>
            <person name="Rivas-Marin E."/>
            <person name="Kohn T."/>
            <person name="Peeters S.H."/>
            <person name="Heuer A."/>
            <person name="Rast P."/>
            <person name="Oberbeckmann S."/>
            <person name="Bunk B."/>
            <person name="Jeske O."/>
            <person name="Meyerdierks A."/>
            <person name="Storesund J.E."/>
            <person name="Kallscheuer N."/>
            <person name="Luecker S."/>
            <person name="Lage O.M."/>
            <person name="Pohl T."/>
            <person name="Merkel B.J."/>
            <person name="Hornburger P."/>
            <person name="Mueller R.-W."/>
            <person name="Bruemmer F."/>
            <person name="Labrenz M."/>
            <person name="Spormann A.M."/>
            <person name="Op den Camp H."/>
            <person name="Overmann J."/>
            <person name="Amann R."/>
            <person name="Jetten M.S.M."/>
            <person name="Mascher T."/>
            <person name="Medema M.H."/>
            <person name="Devos D.P."/>
            <person name="Kaster A.-K."/>
            <person name="Ovreas L."/>
            <person name="Rohde M."/>
            <person name="Galperin M.Y."/>
            <person name="Jogler C."/>
        </authorList>
    </citation>
    <scope>NUCLEOTIDE SEQUENCE [LARGE SCALE GENOMIC DNA]</scope>
    <source>
        <strain evidence="8 9">Poly24</strain>
    </source>
</reference>
<dbReference type="OrthoDB" id="233791at2"/>
<feature type="signal peptide" evidence="5">
    <location>
        <begin position="1"/>
        <end position="26"/>
    </location>
</feature>